<dbReference type="Gramene" id="PAN06212">
    <property type="protein sequence ID" value="PAN06212"/>
    <property type="gene ID" value="PAHAL_1G196600"/>
</dbReference>
<name>A0A2S3GPS8_9POAL</name>
<dbReference type="Proteomes" id="UP000243499">
    <property type="component" value="Chromosome 1"/>
</dbReference>
<feature type="compositionally biased region" description="Polar residues" evidence="1">
    <location>
        <begin position="63"/>
        <end position="74"/>
    </location>
</feature>
<keyword evidence="2" id="KW-0732">Signal</keyword>
<feature type="region of interest" description="Disordered" evidence="1">
    <location>
        <begin position="63"/>
        <end position="88"/>
    </location>
</feature>
<evidence type="ECO:0008006" key="4">
    <source>
        <dbReference type="Google" id="ProtNLM"/>
    </source>
</evidence>
<dbReference type="AlphaFoldDB" id="A0A2S3GPS8"/>
<protein>
    <recommendedName>
        <fullName evidence="4">No apical meristem-associated C-terminal domain-containing protein</fullName>
    </recommendedName>
</protein>
<sequence length="88" mass="9918">MILMIHSCIAMIMLSCSRGRKTKKCSKRYYNMTDDWKAERNAKKRAKRTVNFSDFVVSVASNEDGTDGTSNTPFCTGASRVEDDITPE</sequence>
<evidence type="ECO:0000313" key="3">
    <source>
        <dbReference type="EMBL" id="PAN06212.1"/>
    </source>
</evidence>
<evidence type="ECO:0000256" key="2">
    <source>
        <dbReference type="SAM" id="SignalP"/>
    </source>
</evidence>
<gene>
    <name evidence="3" type="ORF">PAHAL_1G196600</name>
</gene>
<evidence type="ECO:0000256" key="1">
    <source>
        <dbReference type="SAM" id="MobiDB-lite"/>
    </source>
</evidence>
<dbReference type="EMBL" id="CM008046">
    <property type="protein sequence ID" value="PAN06212.1"/>
    <property type="molecule type" value="Genomic_DNA"/>
</dbReference>
<proteinExistence type="predicted"/>
<reference evidence="3" key="1">
    <citation type="submission" date="2018-04" db="EMBL/GenBank/DDBJ databases">
        <title>WGS assembly of Panicum hallii.</title>
        <authorList>
            <person name="Lovell J."/>
            <person name="Jenkins J."/>
            <person name="Lowry D."/>
            <person name="Mamidi S."/>
            <person name="Sreedasyam A."/>
            <person name="Weng X."/>
            <person name="Barry K."/>
            <person name="Bonette J."/>
            <person name="Campitelli B."/>
            <person name="Daum C."/>
            <person name="Gordon S."/>
            <person name="Gould B."/>
            <person name="Lipzen A."/>
            <person name="Macqueen A."/>
            <person name="Palacio-Mejia J."/>
            <person name="Plott C."/>
            <person name="Shakirov E."/>
            <person name="Shu S."/>
            <person name="Yoshinaga Y."/>
            <person name="Zane M."/>
            <person name="Rokhsar D."/>
            <person name="Grimwood J."/>
            <person name="Schmutz J."/>
            <person name="Juenger T."/>
        </authorList>
    </citation>
    <scope>NUCLEOTIDE SEQUENCE [LARGE SCALE GENOMIC DNA]</scope>
    <source>
        <strain evidence="3">FIL2</strain>
    </source>
</reference>
<accession>A0A2S3GPS8</accession>
<feature type="signal peptide" evidence="2">
    <location>
        <begin position="1"/>
        <end position="19"/>
    </location>
</feature>
<organism evidence="3">
    <name type="scientific">Panicum hallii</name>
    <dbReference type="NCBI Taxonomy" id="206008"/>
    <lineage>
        <taxon>Eukaryota</taxon>
        <taxon>Viridiplantae</taxon>
        <taxon>Streptophyta</taxon>
        <taxon>Embryophyta</taxon>
        <taxon>Tracheophyta</taxon>
        <taxon>Spermatophyta</taxon>
        <taxon>Magnoliopsida</taxon>
        <taxon>Liliopsida</taxon>
        <taxon>Poales</taxon>
        <taxon>Poaceae</taxon>
        <taxon>PACMAD clade</taxon>
        <taxon>Panicoideae</taxon>
        <taxon>Panicodae</taxon>
        <taxon>Paniceae</taxon>
        <taxon>Panicinae</taxon>
        <taxon>Panicum</taxon>
        <taxon>Panicum sect. Panicum</taxon>
    </lineage>
</organism>
<feature type="chain" id="PRO_5015738791" description="No apical meristem-associated C-terminal domain-containing protein" evidence="2">
    <location>
        <begin position="20"/>
        <end position="88"/>
    </location>
</feature>